<organism evidence="3 4">
    <name type="scientific">Aminobacter anthyllidis</name>
    <dbReference type="NCBI Taxonomy" id="1035067"/>
    <lineage>
        <taxon>Bacteria</taxon>
        <taxon>Pseudomonadati</taxon>
        <taxon>Pseudomonadota</taxon>
        <taxon>Alphaproteobacteria</taxon>
        <taxon>Hyphomicrobiales</taxon>
        <taxon>Phyllobacteriaceae</taxon>
        <taxon>Aminobacter</taxon>
    </lineage>
</organism>
<comment type="caution">
    <text evidence="3">The sequence shown here is derived from an EMBL/GenBank/DDBJ whole genome shotgun (WGS) entry which is preliminary data.</text>
</comment>
<dbReference type="GO" id="GO:0030497">
    <property type="term" value="P:fatty acid elongation"/>
    <property type="evidence" value="ECO:0007669"/>
    <property type="project" value="TreeGrafter"/>
</dbReference>
<evidence type="ECO:0000256" key="1">
    <source>
        <dbReference type="ARBA" id="ARBA00006484"/>
    </source>
</evidence>
<dbReference type="RefSeq" id="WP_214391096.1">
    <property type="nucleotide sequence ID" value="NZ_JAFLWW010000004.1"/>
</dbReference>
<dbReference type="SUPFAM" id="SSF51735">
    <property type="entry name" value="NAD(P)-binding Rossmann-fold domains"/>
    <property type="match status" value="1"/>
</dbReference>
<dbReference type="GO" id="GO:0016616">
    <property type="term" value="F:oxidoreductase activity, acting on the CH-OH group of donors, NAD or NADP as acceptor"/>
    <property type="evidence" value="ECO:0007669"/>
    <property type="project" value="UniProtKB-ARBA"/>
</dbReference>
<keyword evidence="4" id="KW-1185">Reference proteome</keyword>
<evidence type="ECO:0000259" key="2">
    <source>
        <dbReference type="SMART" id="SM00822"/>
    </source>
</evidence>
<evidence type="ECO:0000313" key="3">
    <source>
        <dbReference type="EMBL" id="MBT1157162.1"/>
    </source>
</evidence>
<reference evidence="3" key="1">
    <citation type="journal article" date="2021" name="Microorganisms">
        <title>Phylogenomic Reconstruction and Metabolic Potential of the Genus Aminobacter.</title>
        <authorList>
            <person name="Artuso I."/>
            <person name="Turrini P."/>
            <person name="Pirolo M."/>
            <person name="Lugli G.A."/>
            <person name="Ventura M."/>
            <person name="Visca P."/>
        </authorList>
    </citation>
    <scope>NUCLEOTIDE SEQUENCE</scope>
    <source>
        <strain evidence="3">LMG 26462</strain>
    </source>
</reference>
<dbReference type="Proteomes" id="UP001138921">
    <property type="component" value="Unassembled WGS sequence"/>
</dbReference>
<dbReference type="SMART" id="SM00822">
    <property type="entry name" value="PKS_KR"/>
    <property type="match status" value="1"/>
</dbReference>
<protein>
    <submittedName>
        <fullName evidence="3">SDR family oxidoreductase</fullName>
    </submittedName>
</protein>
<dbReference type="Pfam" id="PF13561">
    <property type="entry name" value="adh_short_C2"/>
    <property type="match status" value="1"/>
</dbReference>
<evidence type="ECO:0000313" key="4">
    <source>
        <dbReference type="Proteomes" id="UP001138921"/>
    </source>
</evidence>
<dbReference type="InterPro" id="IPR002347">
    <property type="entry name" value="SDR_fam"/>
</dbReference>
<name>A0A9X1ACU1_9HYPH</name>
<dbReference type="PANTHER" id="PTHR42760">
    <property type="entry name" value="SHORT-CHAIN DEHYDROGENASES/REDUCTASES FAMILY MEMBER"/>
    <property type="match status" value="1"/>
</dbReference>
<dbReference type="EMBL" id="JAFLWW010000004">
    <property type="protein sequence ID" value="MBT1157162.1"/>
    <property type="molecule type" value="Genomic_DNA"/>
</dbReference>
<dbReference type="PRINTS" id="PR00080">
    <property type="entry name" value="SDRFAMILY"/>
</dbReference>
<dbReference type="PANTHER" id="PTHR42760:SF40">
    <property type="entry name" value="3-OXOACYL-[ACYL-CARRIER-PROTEIN] REDUCTASE, CHLOROPLASTIC"/>
    <property type="match status" value="1"/>
</dbReference>
<dbReference type="InterPro" id="IPR036291">
    <property type="entry name" value="NAD(P)-bd_dom_sf"/>
</dbReference>
<dbReference type="FunFam" id="3.40.50.720:FF:000084">
    <property type="entry name" value="Short-chain dehydrogenase reductase"/>
    <property type="match status" value="1"/>
</dbReference>
<comment type="similarity">
    <text evidence="1">Belongs to the short-chain dehydrogenases/reductases (SDR) family.</text>
</comment>
<dbReference type="InterPro" id="IPR057326">
    <property type="entry name" value="KR_dom"/>
</dbReference>
<reference evidence="3" key="2">
    <citation type="submission" date="2021-03" db="EMBL/GenBank/DDBJ databases">
        <authorList>
            <person name="Artuso I."/>
            <person name="Turrini P."/>
            <person name="Pirolo M."/>
            <person name="Lugli G.A."/>
            <person name="Ventura M."/>
            <person name="Visca P."/>
        </authorList>
    </citation>
    <scope>NUCLEOTIDE SEQUENCE</scope>
    <source>
        <strain evidence="3">LMG 26462</strain>
    </source>
</reference>
<dbReference type="Gene3D" id="3.40.50.720">
    <property type="entry name" value="NAD(P)-binding Rossmann-like Domain"/>
    <property type="match status" value="1"/>
</dbReference>
<feature type="domain" description="Ketoreductase" evidence="2">
    <location>
        <begin position="2"/>
        <end position="177"/>
    </location>
</feature>
<accession>A0A9X1ACU1</accession>
<proteinExistence type="inferred from homology"/>
<dbReference type="PRINTS" id="PR00081">
    <property type="entry name" value="GDHRDH"/>
</dbReference>
<gene>
    <name evidence="3" type="ORF">J1C56_16320</name>
</gene>
<dbReference type="CDD" id="cd05233">
    <property type="entry name" value="SDR_c"/>
    <property type="match status" value="1"/>
</dbReference>
<sequence length="254" mass="26618">MTGGGSGIGRAATLIFARSGMDVVIADIDEVKARGVAEEAAQIGAGALALRVDVSDEESVRSAMQQTEVRFGRLDVLVNSAGVDFHKELADIPVEDWRRVMDINVTGTFLCMKHAKRLMLLNKYGRMICLGSSSGIYGMGWPAYSAAKAAINGLALSAARELALQGITVNVVAPGPTETPLSLDLWANNPGRRQRLESSVPVGRVAKPEEIGAAIAYLASEEAGFVTGSILVIDGGLTSLMRQQTPAPAPAPAS</sequence>
<dbReference type="AlphaFoldDB" id="A0A9X1ACU1"/>